<keyword evidence="4" id="KW-0812">Transmembrane</keyword>
<dbReference type="PANTHER" id="PTHR22966">
    <property type="entry name" value="2-AMINOETHANETHIOL DIOXYGENASE"/>
    <property type="match status" value="1"/>
</dbReference>
<dbReference type="SUPFAM" id="SSF51182">
    <property type="entry name" value="RmlC-like cupins"/>
    <property type="match status" value="1"/>
</dbReference>
<feature type="transmembrane region" description="Helical" evidence="4">
    <location>
        <begin position="205"/>
        <end position="225"/>
    </location>
</feature>
<dbReference type="GO" id="GO:0005739">
    <property type="term" value="C:mitochondrion"/>
    <property type="evidence" value="ECO:0007669"/>
    <property type="project" value="TreeGrafter"/>
</dbReference>
<dbReference type="InterPro" id="IPR014710">
    <property type="entry name" value="RmlC-like_jellyroll"/>
</dbReference>
<evidence type="ECO:0008006" key="7">
    <source>
        <dbReference type="Google" id="ProtNLM"/>
    </source>
</evidence>
<dbReference type="Pfam" id="PF07847">
    <property type="entry name" value="PCO_ADO"/>
    <property type="match status" value="1"/>
</dbReference>
<dbReference type="Proteomes" id="UP000887567">
    <property type="component" value="Unplaced"/>
</dbReference>
<dbReference type="GeneID" id="110250879"/>
<dbReference type="PANTHER" id="PTHR22966:SF61">
    <property type="entry name" value="2-AMINOETHANETHIOL DIOXYGENASE"/>
    <property type="match status" value="1"/>
</dbReference>
<dbReference type="InterPro" id="IPR012864">
    <property type="entry name" value="PCO/ADO"/>
</dbReference>
<keyword evidence="1" id="KW-0479">Metal-binding</keyword>
<evidence type="ECO:0000256" key="1">
    <source>
        <dbReference type="ARBA" id="ARBA00022723"/>
    </source>
</evidence>
<evidence type="ECO:0000256" key="2">
    <source>
        <dbReference type="ARBA" id="ARBA00023002"/>
    </source>
</evidence>
<dbReference type="GO" id="GO:0046872">
    <property type="term" value="F:metal ion binding"/>
    <property type="evidence" value="ECO:0007669"/>
    <property type="project" value="UniProtKB-KW"/>
</dbReference>
<dbReference type="CDD" id="cd20289">
    <property type="entry name" value="cupin_ADO"/>
    <property type="match status" value="1"/>
</dbReference>
<evidence type="ECO:0000256" key="4">
    <source>
        <dbReference type="SAM" id="Phobius"/>
    </source>
</evidence>
<reference evidence="5" key="1">
    <citation type="submission" date="2022-11" db="UniProtKB">
        <authorList>
            <consortium name="EnsemblMetazoa"/>
        </authorList>
    </citation>
    <scope>IDENTIFICATION</scope>
</reference>
<keyword evidence="4" id="KW-1133">Transmembrane helix</keyword>
<proteinExistence type="predicted"/>
<keyword evidence="3" id="KW-0408">Iron</keyword>
<dbReference type="OMA" id="RCIWGKL"/>
<evidence type="ECO:0000313" key="6">
    <source>
        <dbReference type="Proteomes" id="UP000887567"/>
    </source>
</evidence>
<dbReference type="InterPro" id="IPR011051">
    <property type="entry name" value="RmlC_Cupin_sf"/>
</dbReference>
<keyword evidence="4" id="KW-0472">Membrane</keyword>
<dbReference type="GO" id="GO:0016702">
    <property type="term" value="F:oxidoreductase activity, acting on single donors with incorporation of molecular oxygen, incorporation of two atoms of oxygen"/>
    <property type="evidence" value="ECO:0007669"/>
    <property type="project" value="InterPro"/>
</dbReference>
<sequence length="253" mass="28707">MATIQRLAKQAFITFRTKESPTFASNLEKLKNLLDKLTADDINLSLPNEQLDAIVPPTREAPVSHIGIYECPYFSMGVFIIKKGCEIPLHDHPSMYGLCKVLYGKIKVRCYSLSSDGNSEAVNGTVKQKRAIRCQVMNDMTYDSSTGSCVLTPMIGNYHSIHAVPGPTAFLDILAPPYAPQEERDCNYYKECDQMVRQKHNFNTVSYFILEIVFLISFLSLINTVKNYPNWDLFELINQKSVKPDRIDKPIKL</sequence>
<dbReference type="OrthoDB" id="271433at2759"/>
<accession>A0A913Y0H5</accession>
<dbReference type="Gene3D" id="2.60.120.10">
    <property type="entry name" value="Jelly Rolls"/>
    <property type="match status" value="1"/>
</dbReference>
<keyword evidence="6" id="KW-1185">Reference proteome</keyword>
<evidence type="ECO:0000313" key="5">
    <source>
        <dbReference type="EnsemblMetazoa" id="XP_020913179.1"/>
    </source>
</evidence>
<dbReference type="RefSeq" id="XP_020913179.1">
    <property type="nucleotide sequence ID" value="XM_021057520.2"/>
</dbReference>
<organism evidence="5 6">
    <name type="scientific">Exaiptasia diaphana</name>
    <name type="common">Tropical sea anemone</name>
    <name type="synonym">Aiptasia pulchella</name>
    <dbReference type="NCBI Taxonomy" id="2652724"/>
    <lineage>
        <taxon>Eukaryota</taxon>
        <taxon>Metazoa</taxon>
        <taxon>Cnidaria</taxon>
        <taxon>Anthozoa</taxon>
        <taxon>Hexacorallia</taxon>
        <taxon>Actiniaria</taxon>
        <taxon>Aiptasiidae</taxon>
        <taxon>Exaiptasia</taxon>
    </lineage>
</organism>
<name>A0A913Y0H5_EXADI</name>
<dbReference type="AlphaFoldDB" id="A0A913Y0H5"/>
<evidence type="ECO:0000256" key="3">
    <source>
        <dbReference type="ARBA" id="ARBA00023004"/>
    </source>
</evidence>
<dbReference type="KEGG" id="epa:110250879"/>
<keyword evidence="2" id="KW-0560">Oxidoreductase</keyword>
<protein>
    <recommendedName>
        <fullName evidence="7">2-aminoethanethiol dioxygenase</fullName>
    </recommendedName>
</protein>
<dbReference type="EnsemblMetazoa" id="XM_021057520.2">
    <property type="protein sequence ID" value="XP_020913179.1"/>
    <property type="gene ID" value="LOC110250879"/>
</dbReference>